<gene>
    <name evidence="9" type="ORF">RCL2_000570600</name>
    <name evidence="8" type="ORF">RclHR1_01170029</name>
</gene>
<evidence type="ECO:0000256" key="2">
    <source>
        <dbReference type="ARBA" id="ARBA00022490"/>
    </source>
</evidence>
<reference evidence="8 10" key="1">
    <citation type="submission" date="2017-11" db="EMBL/GenBank/DDBJ databases">
        <title>The genome of Rhizophagus clarus HR1 reveals common genetic basis of auxotrophy among arbuscular mycorrhizal fungi.</title>
        <authorList>
            <person name="Kobayashi Y."/>
        </authorList>
    </citation>
    <scope>NUCLEOTIDE SEQUENCE [LARGE SCALE GENOMIC DNA]</scope>
    <source>
        <strain evidence="8 10">HR1</strain>
    </source>
</reference>
<dbReference type="PROSITE" id="PS50830">
    <property type="entry name" value="TNASE_3"/>
    <property type="match status" value="3"/>
</dbReference>
<dbReference type="GO" id="GO:0031332">
    <property type="term" value="C:RNAi effector complex"/>
    <property type="evidence" value="ECO:0007669"/>
    <property type="project" value="InterPro"/>
</dbReference>
<dbReference type="GO" id="GO:0031047">
    <property type="term" value="P:regulatory ncRNA-mediated gene silencing"/>
    <property type="evidence" value="ECO:0007669"/>
    <property type="project" value="UniProtKB-UniRule"/>
</dbReference>
<dbReference type="InterPro" id="IPR016071">
    <property type="entry name" value="Staphylococal_nuclease_OB-fold"/>
</dbReference>
<comment type="subcellular location">
    <subcellularLocation>
        <location evidence="1 5">Cytoplasm</location>
    </subcellularLocation>
</comment>
<keyword evidence="3" id="KW-0597">Phosphoprotein</keyword>
<protein>
    <submittedName>
        <fullName evidence="9">Transcription factor</fullName>
    </submittedName>
</protein>
<dbReference type="OrthoDB" id="10023235at2759"/>
<dbReference type="EMBL" id="BEXD01000191">
    <property type="protein sequence ID" value="GBB85145.1"/>
    <property type="molecule type" value="Genomic_DNA"/>
</dbReference>
<dbReference type="Pfam" id="PF00565">
    <property type="entry name" value="SNase"/>
    <property type="match status" value="5"/>
</dbReference>
<accession>A0A2Z6Q6E1</accession>
<feature type="domain" description="Tudor" evidence="6">
    <location>
        <begin position="698"/>
        <end position="758"/>
    </location>
</feature>
<dbReference type="AlphaFoldDB" id="A0A2Z6Q6E1"/>
<evidence type="ECO:0000313" key="9">
    <source>
        <dbReference type="EMBL" id="GES78402.1"/>
    </source>
</evidence>
<evidence type="ECO:0000256" key="5">
    <source>
        <dbReference type="PIRNR" id="PIRNR017179"/>
    </source>
</evidence>
<dbReference type="GO" id="GO:0005634">
    <property type="term" value="C:nucleus"/>
    <property type="evidence" value="ECO:0007669"/>
    <property type="project" value="TreeGrafter"/>
</dbReference>
<evidence type="ECO:0000259" key="6">
    <source>
        <dbReference type="PROSITE" id="PS50304"/>
    </source>
</evidence>
<dbReference type="FunFam" id="2.40.50.90:FF:000018">
    <property type="entry name" value="Ribonuclease"/>
    <property type="match status" value="1"/>
</dbReference>
<dbReference type="InterPro" id="IPR016685">
    <property type="entry name" value="Silence_cplx_Nase-comp_TudorSN"/>
</dbReference>
<dbReference type="GO" id="GO:0006402">
    <property type="term" value="P:mRNA catabolic process"/>
    <property type="evidence" value="ECO:0007669"/>
    <property type="project" value="UniProtKB-UniRule"/>
</dbReference>
<dbReference type="SUPFAM" id="SSF50199">
    <property type="entry name" value="Staphylococcal nuclease"/>
    <property type="match status" value="5"/>
</dbReference>
<dbReference type="PIRSF" id="PIRSF017179">
    <property type="entry name" value="RISC-Tudor-SN"/>
    <property type="match status" value="1"/>
</dbReference>
<dbReference type="Pfam" id="PF00567">
    <property type="entry name" value="TUDOR"/>
    <property type="match status" value="1"/>
</dbReference>
<dbReference type="GO" id="GO:0004518">
    <property type="term" value="F:nuclease activity"/>
    <property type="evidence" value="ECO:0007669"/>
    <property type="project" value="TreeGrafter"/>
</dbReference>
<evidence type="ECO:0000256" key="1">
    <source>
        <dbReference type="ARBA" id="ARBA00004496"/>
    </source>
</evidence>
<dbReference type="Gene3D" id="2.40.50.90">
    <property type="match status" value="5"/>
</dbReference>
<dbReference type="InterPro" id="IPR035437">
    <property type="entry name" value="SNase_OB-fold_sf"/>
</dbReference>
<organism evidence="8 10">
    <name type="scientific">Rhizophagus clarus</name>
    <dbReference type="NCBI Taxonomy" id="94130"/>
    <lineage>
        <taxon>Eukaryota</taxon>
        <taxon>Fungi</taxon>
        <taxon>Fungi incertae sedis</taxon>
        <taxon>Mucoromycota</taxon>
        <taxon>Glomeromycotina</taxon>
        <taxon>Glomeromycetes</taxon>
        <taxon>Glomerales</taxon>
        <taxon>Glomeraceae</taxon>
        <taxon>Rhizophagus</taxon>
    </lineage>
</organism>
<dbReference type="EMBL" id="BLAL01000037">
    <property type="protein sequence ID" value="GES78402.1"/>
    <property type="molecule type" value="Genomic_DNA"/>
</dbReference>
<evidence type="ECO:0000313" key="10">
    <source>
        <dbReference type="Proteomes" id="UP000247702"/>
    </source>
</evidence>
<dbReference type="FunFam" id="2.40.50.90:FF:000010">
    <property type="entry name" value="Ribonuclease"/>
    <property type="match status" value="1"/>
</dbReference>
<reference evidence="9" key="2">
    <citation type="submission" date="2019-10" db="EMBL/GenBank/DDBJ databases">
        <title>Conservation and host-specific expression of non-tandemly repeated heterogenous ribosome RNA gene in arbuscular mycorrhizal fungi.</title>
        <authorList>
            <person name="Maeda T."/>
            <person name="Kobayashi Y."/>
            <person name="Nakagawa T."/>
            <person name="Ezawa T."/>
            <person name="Yamaguchi K."/>
            <person name="Bino T."/>
            <person name="Nishimoto Y."/>
            <person name="Shigenobu S."/>
            <person name="Kawaguchi M."/>
        </authorList>
    </citation>
    <scope>NUCLEOTIDE SEQUENCE</scope>
    <source>
        <strain evidence="9">HR1</strain>
    </source>
</reference>
<dbReference type="GO" id="GO:0005829">
    <property type="term" value="C:cytosol"/>
    <property type="evidence" value="ECO:0007669"/>
    <property type="project" value="UniProtKB-UniRule"/>
</dbReference>
<evidence type="ECO:0000256" key="4">
    <source>
        <dbReference type="ARBA" id="ARBA00022737"/>
    </source>
</evidence>
<dbReference type="Proteomes" id="UP000615446">
    <property type="component" value="Unassembled WGS sequence"/>
</dbReference>
<dbReference type="InterPro" id="IPR002999">
    <property type="entry name" value="Tudor"/>
</dbReference>
<dbReference type="PANTHER" id="PTHR12302:SF2">
    <property type="entry name" value="STAPHYLOCOCCAL NUCLEASE DOMAIN-CONTAINING PROTEIN 1"/>
    <property type="match status" value="1"/>
</dbReference>
<feature type="domain" description="TNase-like" evidence="7">
    <location>
        <begin position="328"/>
        <end position="628"/>
    </location>
</feature>
<feature type="domain" description="TNase-like" evidence="7">
    <location>
        <begin position="2"/>
        <end position="148"/>
    </location>
</feature>
<dbReference type="Proteomes" id="UP000247702">
    <property type="component" value="Unassembled WGS sequence"/>
</dbReference>
<sequence>MANQKAIVKSILSGDTLILRGRPSGNQPPLERHLNLAYIQAPRLGNQKKEDEPFAFEAREYLRSFLVGKEVLFRVDYNIPNTGREYGTVLFTNESGTQNVTQLVVKEGWAKVREDGRKNKEESRGEEIETLIALEAEAKSASKGIWQNQDQEYSRRVNYTLQDEPREYLDRYKGLVVEGIIEQVRDGSSLRVLFIPPSPAPHQYLNINISGIRAPVVRKDVPDVEDLVEPFGEEAKYFVETRILQKNVKVILEGLSGNQAFYASILHPAGNIAEALLSSGLAKVADRSLTLVTDGPTKLRAAENIAKEKQLRLWQGHVAKNRAGGDDHEFEATVTRIISGDTIFVRHNRTGAERKLQLSSIRQPKPKDPKFPEYNFDAKEFLRKKLIGKTVKVTIDYSKPATDGFEAKDCATVKLGEFNAAEALLERGLAHIIRHKRDDEDRSSFYDQLMIAEQKAQTNAKGIHSQKDPPVYKINDISESASKAKQFLHSLQRSGRIPGVVDYVYNASRFKIYIPKDSQKLTFVLGGIRAPRPGRNPSDKSEPFAVEASEFATRKAFQRDVDIDIESVDKTGGFIGTLWIKNENFAVMLLREGFASVHDYSASQSTHSQQLYAAEESAKTEKKNIWSVEDDELSKEQEATIAIETEPRKEYIDIVLTEIISGGRFYLQVINDDIRKLEKMMSEFSLYHKNADSSSSFTPRNGELVSAQFTEDNRWYRAKIKKIIPDSKNVEVIYVDYGNSEVIPSSRVRPLPDNFRQLQPQSQEAILSFLSVRNREDEYGQEAHEYFRDLVENKQLVANIDYRESNLLYLTLFDPKQSQSVEDSINAEMVKAGYATVDKKSILSKSNPTVVEKLLEAHEQAKKGRMGMFEYGDITADDE</sequence>
<keyword evidence="2 5" id="KW-0963">Cytoplasm</keyword>
<keyword evidence="4" id="KW-0677">Repeat</keyword>
<dbReference type="FunFam" id="2.40.50.90:FF:000001">
    <property type="entry name" value="Staphylococcal nuclease domain-containing protein"/>
    <property type="match status" value="1"/>
</dbReference>
<dbReference type="PANTHER" id="PTHR12302">
    <property type="entry name" value="EBNA2 BINDING PROTEIN P100"/>
    <property type="match status" value="1"/>
</dbReference>
<evidence type="ECO:0000259" key="7">
    <source>
        <dbReference type="PROSITE" id="PS50830"/>
    </source>
</evidence>
<dbReference type="Gene3D" id="2.30.30.140">
    <property type="match status" value="1"/>
</dbReference>
<dbReference type="SMART" id="SM00333">
    <property type="entry name" value="TUDOR"/>
    <property type="match status" value="2"/>
</dbReference>
<keyword evidence="10" id="KW-1185">Reference proteome</keyword>
<dbReference type="FunFam" id="2.30.30.140:FF:000018">
    <property type="entry name" value="Serine/threonine-protein kinase 31"/>
    <property type="match status" value="1"/>
</dbReference>
<name>A0A2Z6Q6E1_9GLOM</name>
<evidence type="ECO:0000313" key="8">
    <source>
        <dbReference type="EMBL" id="GBB85145.1"/>
    </source>
</evidence>
<proteinExistence type="predicted"/>
<comment type="caution">
    <text evidence="8">The sequence shown here is derived from an EMBL/GenBank/DDBJ whole genome shotgun (WGS) entry which is preliminary data.</text>
</comment>
<dbReference type="STRING" id="94130.A0A2Z6Q6E1"/>
<dbReference type="SMART" id="SM00318">
    <property type="entry name" value="SNc"/>
    <property type="match status" value="5"/>
</dbReference>
<feature type="domain" description="TNase-like" evidence="7">
    <location>
        <begin position="175"/>
        <end position="316"/>
    </location>
</feature>
<dbReference type="FunFam" id="2.40.50.90:FF:000002">
    <property type="entry name" value="Staphylococcal nuclease domain-containing protein"/>
    <property type="match status" value="1"/>
</dbReference>
<dbReference type="PROSITE" id="PS50304">
    <property type="entry name" value="TUDOR"/>
    <property type="match status" value="1"/>
</dbReference>
<dbReference type="CDD" id="cd00175">
    <property type="entry name" value="SNc"/>
    <property type="match status" value="1"/>
</dbReference>
<dbReference type="SUPFAM" id="SSF63748">
    <property type="entry name" value="Tudor/PWWP/MBT"/>
    <property type="match status" value="1"/>
</dbReference>
<evidence type="ECO:0000256" key="3">
    <source>
        <dbReference type="ARBA" id="ARBA00022553"/>
    </source>
</evidence>
<dbReference type="GO" id="GO:0003723">
    <property type="term" value="F:RNA binding"/>
    <property type="evidence" value="ECO:0007669"/>
    <property type="project" value="UniProtKB-UniRule"/>
</dbReference>